<evidence type="ECO:0000313" key="1">
    <source>
        <dbReference type="EMBL" id="KKN84549.1"/>
    </source>
</evidence>
<organism evidence="1">
    <name type="scientific">marine sediment metagenome</name>
    <dbReference type="NCBI Taxonomy" id="412755"/>
    <lineage>
        <taxon>unclassified sequences</taxon>
        <taxon>metagenomes</taxon>
        <taxon>ecological metagenomes</taxon>
    </lineage>
</organism>
<dbReference type="EMBL" id="LAZR01000170">
    <property type="protein sequence ID" value="KKN84549.1"/>
    <property type="molecule type" value="Genomic_DNA"/>
</dbReference>
<reference evidence="1" key="1">
    <citation type="journal article" date="2015" name="Nature">
        <title>Complex archaea that bridge the gap between prokaryotes and eukaryotes.</title>
        <authorList>
            <person name="Spang A."/>
            <person name="Saw J.H."/>
            <person name="Jorgensen S.L."/>
            <person name="Zaremba-Niedzwiedzka K."/>
            <person name="Martijn J."/>
            <person name="Lind A.E."/>
            <person name="van Eijk R."/>
            <person name="Schleper C."/>
            <person name="Guy L."/>
            <person name="Ettema T.J."/>
        </authorList>
    </citation>
    <scope>NUCLEOTIDE SEQUENCE</scope>
</reference>
<evidence type="ECO:0008006" key="2">
    <source>
        <dbReference type="Google" id="ProtNLM"/>
    </source>
</evidence>
<comment type="caution">
    <text evidence="1">The sequence shown here is derived from an EMBL/GenBank/DDBJ whole genome shotgun (WGS) entry which is preliminary data.</text>
</comment>
<dbReference type="Pfam" id="PF04365">
    <property type="entry name" value="BrnT_toxin"/>
    <property type="match status" value="1"/>
</dbReference>
<sequence length="90" mass="10930">MRITCDPEKRETTLRERGLDFMHAERVFAGRTLTLEDDRRDYGETRFQTYGVLDDRVVMVVWTPRDDVRHVISMRHCHDREARRIRRRLG</sequence>
<protein>
    <recommendedName>
        <fullName evidence="2">BrnT family toxin</fullName>
    </recommendedName>
</protein>
<name>A0A0F9TZ24_9ZZZZ</name>
<dbReference type="InterPro" id="IPR038573">
    <property type="entry name" value="BrnT_sf"/>
</dbReference>
<accession>A0A0F9TZ24</accession>
<dbReference type="InterPro" id="IPR007460">
    <property type="entry name" value="BrnT_toxin"/>
</dbReference>
<gene>
    <name evidence="1" type="ORF">LCGC14_0288150</name>
</gene>
<dbReference type="AlphaFoldDB" id="A0A0F9TZ24"/>
<dbReference type="Gene3D" id="3.10.450.530">
    <property type="entry name" value="Ribonuclease toxin, BrnT, of type II toxin-antitoxin system"/>
    <property type="match status" value="1"/>
</dbReference>
<proteinExistence type="predicted"/>